<dbReference type="EMBL" id="QXRZ01000111">
    <property type="protein sequence ID" value="RIL40357.1"/>
    <property type="molecule type" value="Genomic_DNA"/>
</dbReference>
<name>A0A418HJS6_STAGA</name>
<comment type="caution">
    <text evidence="1">The sequence shown here is derived from an EMBL/GenBank/DDBJ whole genome shotgun (WGS) entry which is preliminary data.</text>
</comment>
<evidence type="ECO:0000313" key="2">
    <source>
        <dbReference type="Proteomes" id="UP000283576"/>
    </source>
</evidence>
<evidence type="ECO:0000313" key="1">
    <source>
        <dbReference type="EMBL" id="RIL40357.1"/>
    </source>
</evidence>
<protein>
    <submittedName>
        <fullName evidence="1">Replication initiation protein</fullName>
    </submittedName>
</protein>
<accession>A0A418HJS6</accession>
<gene>
    <name evidence="1" type="ORF">BUZ01_14585</name>
</gene>
<proteinExistence type="predicted"/>
<dbReference type="AlphaFoldDB" id="A0A418HJS6"/>
<dbReference type="Proteomes" id="UP000283576">
    <property type="component" value="Unassembled WGS sequence"/>
</dbReference>
<sequence>LASELYDLTEQEKREINHQMIDEIEEEQ</sequence>
<feature type="non-terminal residue" evidence="1">
    <location>
        <position position="1"/>
    </location>
</feature>
<reference evidence="1 2" key="1">
    <citation type="journal article" date="2016" name="Front. Microbiol.">
        <title>Comprehensive Phylogenetic Analysis of Bovine Non-aureus Staphylococci Species Based on Whole-Genome Sequencing.</title>
        <authorList>
            <person name="Naushad S."/>
            <person name="Barkema H.W."/>
            <person name="Luby C."/>
            <person name="Condas L.A."/>
            <person name="Nobrega D.B."/>
            <person name="Carson D.A."/>
            <person name="De Buck J."/>
        </authorList>
    </citation>
    <scope>NUCLEOTIDE SEQUENCE [LARGE SCALE GENOMIC DNA]</scope>
    <source>
        <strain evidence="1 2">SNUC 1388</strain>
    </source>
</reference>
<organism evidence="1 2">
    <name type="scientific">Staphylococcus gallinarum</name>
    <dbReference type="NCBI Taxonomy" id="1293"/>
    <lineage>
        <taxon>Bacteria</taxon>
        <taxon>Bacillati</taxon>
        <taxon>Bacillota</taxon>
        <taxon>Bacilli</taxon>
        <taxon>Bacillales</taxon>
        <taxon>Staphylococcaceae</taxon>
        <taxon>Staphylococcus</taxon>
    </lineage>
</organism>